<evidence type="ECO:0000256" key="5">
    <source>
        <dbReference type="ARBA" id="ARBA00022857"/>
    </source>
</evidence>
<dbReference type="GO" id="GO:0050062">
    <property type="term" value="F:long-chain-fatty-acyl-CoA reductase activity"/>
    <property type="evidence" value="ECO:0007669"/>
    <property type="project" value="UniProtKB-EC"/>
</dbReference>
<gene>
    <name evidence="9" type="ORF">DXZ79_10480</name>
</gene>
<name>A0A8D4N431_9GAMM</name>
<dbReference type="GO" id="GO:0008218">
    <property type="term" value="P:bioluminescence"/>
    <property type="evidence" value="ECO:0007669"/>
    <property type="project" value="UniProtKB-KW"/>
</dbReference>
<keyword evidence="6" id="KW-0560">Oxidoreductase</keyword>
<dbReference type="Gene3D" id="3.40.605.10">
    <property type="entry name" value="Aldehyde Dehydrogenase, Chain A, domain 1"/>
    <property type="match status" value="1"/>
</dbReference>
<dbReference type="Gene3D" id="3.40.50.12780">
    <property type="entry name" value="N-terminal domain of ligase-like"/>
    <property type="match status" value="1"/>
</dbReference>
<comment type="function">
    <text evidence="1">LuxC is the fatty acid reductase enzyme responsible for synthesis of the aldehyde substrate for the luminescent reaction catalyzed by luciferase.</text>
</comment>
<dbReference type="InterPro" id="IPR016162">
    <property type="entry name" value="Ald_DH_N"/>
</dbReference>
<sequence>MYLIQSQIYKSLTLEQAISMLTHRLAIHLSRPCKPETVIKCAEHFIKRLNDNALLPDLDEGVRQEIIAFCHPDALCCKIERELGSNPFSLRRINFCEPHFESWRPLGVVVHITPSNAPLLPFFAILESLLVGNINWLRPSSSEQGINIQLLQAFLNCDDSGELANFVAVLPAKIDELPQLLTYADGVSAWGGDTALEAIRKQLPAGCRWIEWGHKISFAYLEHNILDAHIFEALADEICRFDQQACSSPQIVFVDSDDANILRNVGNQLAQAMLHRQKQWSPLIPNQQEAADITTCLAFTRMDEVFADIPGKIWAGDNWRIIWKHVSAIEPSPLFRTVLLRPLPQQMLLQALHPWRTRLQTCGLAVSTGHITTLSHLMLAAGVDRITSLQKMHESYAGEPHDGVYALTRLARRVSVTLATNMLPRQATLNLNQPAPAIFQDHPIMDKTDFQNSAMQPCAQLFFRSGGSSGTPKLSGFTYRDYHSQMQAAADGLFAAGLNPASDRVLNLMYGGNLYGGLLSLFTVLNQLEVPQYPMGGPHDGNYSDIAQLIVNQQIDTLIGMPGTIYQLFLSEDETLRAYGGIKKLMLAGEHMGSTQHTFLTGFGINTICSALYGSVDAGPLGHACTSSPKGIFHLMTDIQWLEIVDLDHDEPVAPGESGRMLFTSITREGQKIIRYEIGDIGRWIEGECACGVTSPRFELLGRHGDLIRIGTLFIQPQQLAKLANVPVQFILEYSSCGCELIRLLVDGDADSVRRKICMDADLITALDGDLLKLDVCSRPLAQFERHPHSGKKPLVIDKRR</sequence>
<comment type="catalytic activity">
    <reaction evidence="8">
        <text>a long-chain fatty aldehyde + NADP(+) + CoA = a long-chain fatty acyl-CoA + NADPH + H(+)</text>
        <dbReference type="Rhea" id="RHEA:15437"/>
        <dbReference type="ChEBI" id="CHEBI:15378"/>
        <dbReference type="ChEBI" id="CHEBI:17176"/>
        <dbReference type="ChEBI" id="CHEBI:57287"/>
        <dbReference type="ChEBI" id="CHEBI:57783"/>
        <dbReference type="ChEBI" id="CHEBI:58349"/>
        <dbReference type="ChEBI" id="CHEBI:83139"/>
        <dbReference type="EC" id="1.2.1.50"/>
    </reaction>
</comment>
<proteinExistence type="inferred from homology"/>
<keyword evidence="5" id="KW-0521">NADP</keyword>
<protein>
    <recommendedName>
        <fullName evidence="4">long-chain-fatty-acyl-CoA reductase</fullName>
        <ecNumber evidence="4">1.2.1.50</ecNumber>
    </recommendedName>
</protein>
<organism evidence="9 10">
    <name type="scientific">Yersinia rochesterensis</name>
    <dbReference type="NCBI Taxonomy" id="1604335"/>
    <lineage>
        <taxon>Bacteria</taxon>
        <taxon>Pseudomonadati</taxon>
        <taxon>Pseudomonadota</taxon>
        <taxon>Gammaproteobacteria</taxon>
        <taxon>Enterobacterales</taxon>
        <taxon>Yersiniaceae</taxon>
        <taxon>Yersinia</taxon>
    </lineage>
</organism>
<dbReference type="PANTHER" id="PTHR43845">
    <property type="entry name" value="BLR5969 PROTEIN"/>
    <property type="match status" value="1"/>
</dbReference>
<dbReference type="UniPathway" id="UPA00569"/>
<evidence type="ECO:0000256" key="2">
    <source>
        <dbReference type="ARBA" id="ARBA00004908"/>
    </source>
</evidence>
<comment type="similarity">
    <text evidence="3">Belongs to the LuxC family.</text>
</comment>
<dbReference type="GeneID" id="82551194"/>
<evidence type="ECO:0000256" key="4">
    <source>
        <dbReference type="ARBA" id="ARBA00013020"/>
    </source>
</evidence>
<evidence type="ECO:0000313" key="10">
    <source>
        <dbReference type="Proteomes" id="UP000265864"/>
    </source>
</evidence>
<accession>A0A8D4N431</accession>
<dbReference type="GO" id="GO:0003995">
    <property type="term" value="F:acyl-CoA dehydrogenase activity"/>
    <property type="evidence" value="ECO:0007669"/>
    <property type="project" value="InterPro"/>
</dbReference>
<evidence type="ECO:0000256" key="1">
    <source>
        <dbReference type="ARBA" id="ARBA00003277"/>
    </source>
</evidence>
<evidence type="ECO:0000256" key="6">
    <source>
        <dbReference type="ARBA" id="ARBA00023002"/>
    </source>
</evidence>
<dbReference type="RefSeq" id="WP_120011266.1">
    <property type="nucleotide sequence ID" value="NZ_CP032482.1"/>
</dbReference>
<evidence type="ECO:0000256" key="7">
    <source>
        <dbReference type="ARBA" id="ARBA00023223"/>
    </source>
</evidence>
<dbReference type="AlphaFoldDB" id="A0A8D4N431"/>
<evidence type="ECO:0000256" key="8">
    <source>
        <dbReference type="ARBA" id="ARBA00049412"/>
    </source>
</evidence>
<dbReference type="InterPro" id="IPR042099">
    <property type="entry name" value="ANL_N_sf"/>
</dbReference>
<reference evidence="9 10" key="1">
    <citation type="submission" date="2018-09" db="EMBL/GenBank/DDBJ databases">
        <title>Yersinia kristensenii subsp. rochesterensis subsp. nov., Isolated from Human Feces.</title>
        <authorList>
            <person name="Cunningham S.A."/>
            <person name="Jeraldo P."/>
            <person name="Patel R."/>
        </authorList>
    </citation>
    <scope>NUCLEOTIDE SEQUENCE [LARGE SCALE GENOMIC DNA]</scope>
    <source>
        <strain evidence="9 10">ATCC BAA-2637</strain>
    </source>
</reference>
<dbReference type="EMBL" id="CP032482">
    <property type="protein sequence ID" value="AYD44087.1"/>
    <property type="molecule type" value="Genomic_DNA"/>
</dbReference>
<dbReference type="Proteomes" id="UP000265864">
    <property type="component" value="Chromosome"/>
</dbReference>
<dbReference type="EC" id="1.2.1.50" evidence="4"/>
<evidence type="ECO:0000256" key="3">
    <source>
        <dbReference type="ARBA" id="ARBA00010915"/>
    </source>
</evidence>
<dbReference type="SUPFAM" id="SSF53720">
    <property type="entry name" value="ALDH-like"/>
    <property type="match status" value="1"/>
</dbReference>
<dbReference type="InterPro" id="IPR008670">
    <property type="entry name" value="CoA_reduct_LuxC"/>
</dbReference>
<dbReference type="SUPFAM" id="SSF56801">
    <property type="entry name" value="Acetyl-CoA synthetase-like"/>
    <property type="match status" value="1"/>
</dbReference>
<dbReference type="PANTHER" id="PTHR43845:SF1">
    <property type="entry name" value="BLR5969 PROTEIN"/>
    <property type="match status" value="1"/>
</dbReference>
<dbReference type="InterPro" id="IPR016161">
    <property type="entry name" value="Ald_DH/histidinol_DH"/>
</dbReference>
<comment type="pathway">
    <text evidence="2">Lipid metabolism; fatty acid reduction for biolumincescence.</text>
</comment>
<evidence type="ECO:0000313" key="9">
    <source>
        <dbReference type="EMBL" id="AYD44087.1"/>
    </source>
</evidence>
<dbReference type="Pfam" id="PF05893">
    <property type="entry name" value="LuxC"/>
    <property type="match status" value="1"/>
</dbReference>
<keyword evidence="7" id="KW-0455">Luminescence</keyword>